<dbReference type="GO" id="GO:0005524">
    <property type="term" value="F:ATP binding"/>
    <property type="evidence" value="ECO:0007669"/>
    <property type="project" value="UniProtKB-KW"/>
</dbReference>
<evidence type="ECO:0000313" key="7">
    <source>
        <dbReference type="Proteomes" id="UP001634007"/>
    </source>
</evidence>
<keyword evidence="5" id="KW-0206">Cytoskeleton</keyword>
<name>A0ABD3KJP8_EUCGL</name>
<gene>
    <name evidence="6" type="ORF">ACJRO7_019980</name>
</gene>
<keyword evidence="4" id="KW-0067">ATP-binding</keyword>
<dbReference type="Gene3D" id="3.30.420.40">
    <property type="match status" value="1"/>
</dbReference>
<protein>
    <recommendedName>
        <fullName evidence="8">Actin</fullName>
    </recommendedName>
</protein>
<dbReference type="PRINTS" id="PR00190">
    <property type="entry name" value="ACTIN"/>
</dbReference>
<dbReference type="AlphaFoldDB" id="A0ABD3KJP8"/>
<dbReference type="Gene3D" id="2.30.36.70">
    <property type="entry name" value="Actin, Chain A, domain 2"/>
    <property type="match status" value="1"/>
</dbReference>
<proteinExistence type="predicted"/>
<dbReference type="GO" id="GO:0005856">
    <property type="term" value="C:cytoskeleton"/>
    <property type="evidence" value="ECO:0007669"/>
    <property type="project" value="UniProtKB-SubCell"/>
</dbReference>
<dbReference type="InterPro" id="IPR043129">
    <property type="entry name" value="ATPase_NBD"/>
</dbReference>
<sequence>MADAKDVRPLVVDNGFGMVKVGFAGDDAPRVVFPSKVGRLRHPAHMVSMGHRVAYVGAEAQSKRGRLTLKYSIESGIDSNWDDMEKIWHHTFYIELRGALEEHPMLLI</sequence>
<dbReference type="InterPro" id="IPR004000">
    <property type="entry name" value="Actin"/>
</dbReference>
<evidence type="ECO:0000256" key="3">
    <source>
        <dbReference type="ARBA" id="ARBA00022741"/>
    </source>
</evidence>
<comment type="caution">
    <text evidence="6">The sequence shown here is derived from an EMBL/GenBank/DDBJ whole genome shotgun (WGS) entry which is preliminary data.</text>
</comment>
<evidence type="ECO:0008006" key="8">
    <source>
        <dbReference type="Google" id="ProtNLM"/>
    </source>
</evidence>
<dbReference type="SUPFAM" id="SSF53067">
    <property type="entry name" value="Actin-like ATPase domain"/>
    <property type="match status" value="1"/>
</dbReference>
<dbReference type="Proteomes" id="UP001634007">
    <property type="component" value="Unassembled WGS sequence"/>
</dbReference>
<dbReference type="EMBL" id="JBJKBG010000005">
    <property type="protein sequence ID" value="KAL3738539.1"/>
    <property type="molecule type" value="Genomic_DNA"/>
</dbReference>
<evidence type="ECO:0000256" key="4">
    <source>
        <dbReference type="ARBA" id="ARBA00022840"/>
    </source>
</evidence>
<evidence type="ECO:0000256" key="1">
    <source>
        <dbReference type="ARBA" id="ARBA00004245"/>
    </source>
</evidence>
<dbReference type="PANTHER" id="PTHR11937">
    <property type="entry name" value="ACTIN"/>
    <property type="match status" value="1"/>
</dbReference>
<dbReference type="FunFam" id="3.30.420.40:FF:000148">
    <property type="entry name" value="Actin, alpha skeletal muscle"/>
    <property type="match status" value="1"/>
</dbReference>
<keyword evidence="3" id="KW-0547">Nucleotide-binding</keyword>
<keyword evidence="7" id="KW-1185">Reference proteome</keyword>
<evidence type="ECO:0000256" key="5">
    <source>
        <dbReference type="ARBA" id="ARBA00023212"/>
    </source>
</evidence>
<evidence type="ECO:0000256" key="2">
    <source>
        <dbReference type="ARBA" id="ARBA00022490"/>
    </source>
</evidence>
<organism evidence="6 7">
    <name type="scientific">Eucalyptus globulus</name>
    <name type="common">Tasmanian blue gum</name>
    <dbReference type="NCBI Taxonomy" id="34317"/>
    <lineage>
        <taxon>Eukaryota</taxon>
        <taxon>Viridiplantae</taxon>
        <taxon>Streptophyta</taxon>
        <taxon>Embryophyta</taxon>
        <taxon>Tracheophyta</taxon>
        <taxon>Spermatophyta</taxon>
        <taxon>Magnoliopsida</taxon>
        <taxon>eudicotyledons</taxon>
        <taxon>Gunneridae</taxon>
        <taxon>Pentapetalae</taxon>
        <taxon>rosids</taxon>
        <taxon>malvids</taxon>
        <taxon>Myrtales</taxon>
        <taxon>Myrtaceae</taxon>
        <taxon>Myrtoideae</taxon>
        <taxon>Eucalypteae</taxon>
        <taxon>Eucalyptus</taxon>
    </lineage>
</organism>
<keyword evidence="2" id="KW-0963">Cytoplasm</keyword>
<accession>A0ABD3KJP8</accession>
<dbReference type="Pfam" id="PF00022">
    <property type="entry name" value="Actin"/>
    <property type="match status" value="1"/>
</dbReference>
<comment type="subcellular location">
    <subcellularLocation>
        <location evidence="1">Cytoplasm</location>
        <location evidence="1">Cytoskeleton</location>
    </subcellularLocation>
</comment>
<evidence type="ECO:0000313" key="6">
    <source>
        <dbReference type="EMBL" id="KAL3738539.1"/>
    </source>
</evidence>
<reference evidence="6 7" key="1">
    <citation type="submission" date="2024-11" db="EMBL/GenBank/DDBJ databases">
        <title>Chromosome-level genome assembly of Eucalyptus globulus Labill. provides insights into its genome evolution.</title>
        <authorList>
            <person name="Li X."/>
        </authorList>
    </citation>
    <scope>NUCLEOTIDE SEQUENCE [LARGE SCALE GENOMIC DNA]</scope>
    <source>
        <strain evidence="6">CL2024</strain>
        <tissue evidence="6">Fresh tender leaves</tissue>
    </source>
</reference>